<dbReference type="InterPro" id="IPR012337">
    <property type="entry name" value="RNaseH-like_sf"/>
</dbReference>
<reference evidence="2" key="1">
    <citation type="submission" date="2022-08" db="EMBL/GenBank/DDBJ databases">
        <title>Genomic Encyclopedia of Type Strains, Phase V (KMG-V): Genome sequencing to study the core and pangenomes of soil and plant-associated prokaryotes.</title>
        <authorList>
            <person name="Whitman W."/>
        </authorList>
    </citation>
    <scope>NUCLEOTIDE SEQUENCE</scope>
    <source>
        <strain evidence="2">SP2016B</strain>
    </source>
</reference>
<dbReference type="Proteomes" id="UP001155034">
    <property type="component" value="Unassembled WGS sequence"/>
</dbReference>
<sequence length="180" mass="20692">MERDFAAEAPDRKWAADITYIPTDEGWLYLSVVLDLSSRRVVGWAMKPTLGRALATEALEMALRQRSPDEGLIHHSDRGCQYASENQREILTDHCMLGSMSRRGNCLDNAPVESFFGTLKIERVRRRRYRTRSEAKRDLFQYIEVFYNRKRLHSALGYVSPTEFEAQHHPSRGTSLAAEG</sequence>
<dbReference type="NCBIfam" id="NF033516">
    <property type="entry name" value="transpos_IS3"/>
    <property type="match status" value="1"/>
</dbReference>
<dbReference type="SUPFAM" id="SSF53098">
    <property type="entry name" value="Ribonuclease H-like"/>
    <property type="match status" value="1"/>
</dbReference>
<dbReference type="InterPro" id="IPR001584">
    <property type="entry name" value="Integrase_cat-core"/>
</dbReference>
<dbReference type="Gene3D" id="3.30.420.10">
    <property type="entry name" value="Ribonuclease H-like superfamily/Ribonuclease H"/>
    <property type="match status" value="1"/>
</dbReference>
<evidence type="ECO:0000259" key="1">
    <source>
        <dbReference type="PROSITE" id="PS50994"/>
    </source>
</evidence>
<comment type="caution">
    <text evidence="2">The sequence shown here is derived from an EMBL/GenBank/DDBJ whole genome shotgun (WGS) entry which is preliminary data.</text>
</comment>
<evidence type="ECO:0000313" key="2">
    <source>
        <dbReference type="EMBL" id="MCS3864625.1"/>
    </source>
</evidence>
<dbReference type="PROSITE" id="PS50994">
    <property type="entry name" value="INTEGRASE"/>
    <property type="match status" value="1"/>
</dbReference>
<dbReference type="Pfam" id="PF13333">
    <property type="entry name" value="rve_2"/>
    <property type="match status" value="1"/>
</dbReference>
<proteinExistence type="predicted"/>
<dbReference type="InterPro" id="IPR048020">
    <property type="entry name" value="Transpos_IS3"/>
</dbReference>
<dbReference type="Pfam" id="PF00665">
    <property type="entry name" value="rve"/>
    <property type="match status" value="1"/>
</dbReference>
<feature type="domain" description="Integrase catalytic" evidence="1">
    <location>
        <begin position="6"/>
        <end position="169"/>
    </location>
</feature>
<organism evidence="2 3">
    <name type="scientific">Salinibacter ruber</name>
    <dbReference type="NCBI Taxonomy" id="146919"/>
    <lineage>
        <taxon>Bacteria</taxon>
        <taxon>Pseudomonadati</taxon>
        <taxon>Rhodothermota</taxon>
        <taxon>Rhodothermia</taxon>
        <taxon>Rhodothermales</taxon>
        <taxon>Salinibacteraceae</taxon>
        <taxon>Salinibacter</taxon>
    </lineage>
</organism>
<dbReference type="PANTHER" id="PTHR46889">
    <property type="entry name" value="TRANSPOSASE INSF FOR INSERTION SEQUENCE IS3B-RELATED"/>
    <property type="match status" value="1"/>
</dbReference>
<protein>
    <submittedName>
        <fullName evidence="2">Transposase InsO family protein</fullName>
    </submittedName>
</protein>
<dbReference type="GO" id="GO:0003676">
    <property type="term" value="F:nucleic acid binding"/>
    <property type="evidence" value="ECO:0007669"/>
    <property type="project" value="InterPro"/>
</dbReference>
<evidence type="ECO:0000313" key="3">
    <source>
        <dbReference type="Proteomes" id="UP001155034"/>
    </source>
</evidence>
<dbReference type="AlphaFoldDB" id="A0A9X2REJ0"/>
<accession>A0A9X2REJ0</accession>
<dbReference type="InterPro" id="IPR050900">
    <property type="entry name" value="Transposase_IS3/IS150/IS904"/>
</dbReference>
<dbReference type="EMBL" id="JANTYZ010000002">
    <property type="protein sequence ID" value="MCS3864625.1"/>
    <property type="molecule type" value="Genomic_DNA"/>
</dbReference>
<name>A0A9X2REJ0_9BACT</name>
<dbReference type="PANTHER" id="PTHR46889:SF4">
    <property type="entry name" value="TRANSPOSASE INSO FOR INSERTION SEQUENCE ELEMENT IS911B-RELATED"/>
    <property type="match status" value="1"/>
</dbReference>
<dbReference type="InterPro" id="IPR036397">
    <property type="entry name" value="RNaseH_sf"/>
</dbReference>
<dbReference type="GO" id="GO:0015074">
    <property type="term" value="P:DNA integration"/>
    <property type="evidence" value="ECO:0007669"/>
    <property type="project" value="InterPro"/>
</dbReference>
<gene>
    <name evidence="2" type="ORF">GGP82_001171</name>
</gene>